<dbReference type="Proteomes" id="UP000472372">
    <property type="component" value="Chromosome 3"/>
</dbReference>
<dbReference type="AlphaFoldDB" id="A0A6S6VYK5"/>
<accession>A0A6S6VYK5</accession>
<evidence type="ECO:0000313" key="1">
    <source>
        <dbReference type="EMBL" id="CAE7027379.1"/>
    </source>
</evidence>
<proteinExistence type="predicted"/>
<protein>
    <submittedName>
        <fullName evidence="1">Uncharacterized protein</fullName>
    </submittedName>
</protein>
<sequence length="265" mass="30425">MAGIMCCWANVNKEAAEWYEEEWVPRMRNPNIVHSIHCEVTASGMENEPVGKLDSPWPYMTLYEVSNIDQANKDMVEKTYSLPDNVLAGALKESRFDVRTYREVKRWQDEEWEGEGGSGKMTGPDEGGAGLMPPEDIEHVASVAAMEWRIPADKEEEVLKYYMEVVGPTIASSPDVLRFRLFTVDRATSIQGSSYVEKDSKLLHKYFTLVELESEEWPWDVVVELAEDENWKNYFDTQAVVKWQLSHYLVTQANHKNNAKSPVHE</sequence>
<reference evidence="1" key="1">
    <citation type="submission" date="2021-02" db="EMBL/GenBank/DDBJ databases">
        <authorList>
            <person name="Syme A R."/>
            <person name="Syme A R."/>
            <person name="Moolhuijzen P."/>
        </authorList>
    </citation>
    <scope>NUCLEOTIDE SEQUENCE</scope>
    <source>
        <strain evidence="1">W1-1</strain>
    </source>
</reference>
<name>A0A6S6VYK5_9PLEO</name>
<evidence type="ECO:0000313" key="2">
    <source>
        <dbReference type="Proteomes" id="UP000472372"/>
    </source>
</evidence>
<dbReference type="EMBL" id="HG992979">
    <property type="protein sequence ID" value="CAE7027379.1"/>
    <property type="molecule type" value="Genomic_DNA"/>
</dbReference>
<organism evidence="1 2">
    <name type="scientific">Pyrenophora teres f. teres</name>
    <dbReference type="NCBI Taxonomy" id="97479"/>
    <lineage>
        <taxon>Eukaryota</taxon>
        <taxon>Fungi</taxon>
        <taxon>Dikarya</taxon>
        <taxon>Ascomycota</taxon>
        <taxon>Pezizomycotina</taxon>
        <taxon>Dothideomycetes</taxon>
        <taxon>Pleosporomycetidae</taxon>
        <taxon>Pleosporales</taxon>
        <taxon>Pleosporineae</taxon>
        <taxon>Pleosporaceae</taxon>
        <taxon>Pyrenophora</taxon>
    </lineage>
</organism>
<gene>
    <name evidence="1" type="ORF">PTTW11_04234</name>
</gene>